<accession>A0A5E4QPL6</accession>
<sequence>MSINRVKNTYCALQHFYISIIYYMVKSCGDYERGSGILGEPARWPDDLMRVAGKDWMRKTQDRTKWSKMEETFTQYWEDQG</sequence>
<proteinExistence type="predicted"/>
<evidence type="ECO:0000313" key="2">
    <source>
        <dbReference type="Proteomes" id="UP000324832"/>
    </source>
</evidence>
<dbReference type="AlphaFoldDB" id="A0A5E4QPL6"/>
<reference evidence="1 2" key="1">
    <citation type="submission" date="2017-07" db="EMBL/GenBank/DDBJ databases">
        <authorList>
            <person name="Talla V."/>
            <person name="Backstrom N."/>
        </authorList>
    </citation>
    <scope>NUCLEOTIDE SEQUENCE [LARGE SCALE GENOMIC DNA]</scope>
</reference>
<evidence type="ECO:0000313" key="1">
    <source>
        <dbReference type="EMBL" id="VVC99896.1"/>
    </source>
</evidence>
<organism evidence="1 2">
    <name type="scientific">Leptidea sinapis</name>
    <dbReference type="NCBI Taxonomy" id="189913"/>
    <lineage>
        <taxon>Eukaryota</taxon>
        <taxon>Metazoa</taxon>
        <taxon>Ecdysozoa</taxon>
        <taxon>Arthropoda</taxon>
        <taxon>Hexapoda</taxon>
        <taxon>Insecta</taxon>
        <taxon>Pterygota</taxon>
        <taxon>Neoptera</taxon>
        <taxon>Endopterygota</taxon>
        <taxon>Lepidoptera</taxon>
        <taxon>Glossata</taxon>
        <taxon>Ditrysia</taxon>
        <taxon>Papilionoidea</taxon>
        <taxon>Pieridae</taxon>
        <taxon>Dismorphiinae</taxon>
        <taxon>Leptidea</taxon>
    </lineage>
</organism>
<name>A0A5E4QPL6_9NEOP</name>
<dbReference type="EMBL" id="FZQP02004389">
    <property type="protein sequence ID" value="VVC99896.1"/>
    <property type="molecule type" value="Genomic_DNA"/>
</dbReference>
<gene>
    <name evidence="1" type="ORF">LSINAPIS_LOCUS10662</name>
</gene>
<dbReference type="Proteomes" id="UP000324832">
    <property type="component" value="Unassembled WGS sequence"/>
</dbReference>
<protein>
    <submittedName>
        <fullName evidence="1">Uncharacterized protein</fullName>
    </submittedName>
</protein>
<keyword evidence="2" id="KW-1185">Reference proteome</keyword>